<keyword evidence="1" id="KW-1133">Transmembrane helix</keyword>
<comment type="caution">
    <text evidence="2">The sequence shown here is derived from an EMBL/GenBank/DDBJ whole genome shotgun (WGS) entry which is preliminary data.</text>
</comment>
<dbReference type="EMBL" id="BQNB010008842">
    <property type="protein sequence ID" value="GJS55034.1"/>
    <property type="molecule type" value="Genomic_DNA"/>
</dbReference>
<keyword evidence="1" id="KW-0812">Transmembrane</keyword>
<feature type="transmembrane region" description="Helical" evidence="1">
    <location>
        <begin position="94"/>
        <end position="116"/>
    </location>
</feature>
<evidence type="ECO:0000256" key="1">
    <source>
        <dbReference type="SAM" id="Phobius"/>
    </source>
</evidence>
<dbReference type="Proteomes" id="UP001151760">
    <property type="component" value="Unassembled WGS sequence"/>
</dbReference>
<organism evidence="2 3">
    <name type="scientific">Tanacetum coccineum</name>
    <dbReference type="NCBI Taxonomy" id="301880"/>
    <lineage>
        <taxon>Eukaryota</taxon>
        <taxon>Viridiplantae</taxon>
        <taxon>Streptophyta</taxon>
        <taxon>Embryophyta</taxon>
        <taxon>Tracheophyta</taxon>
        <taxon>Spermatophyta</taxon>
        <taxon>Magnoliopsida</taxon>
        <taxon>eudicotyledons</taxon>
        <taxon>Gunneridae</taxon>
        <taxon>Pentapetalae</taxon>
        <taxon>asterids</taxon>
        <taxon>campanulids</taxon>
        <taxon>Asterales</taxon>
        <taxon>Asteraceae</taxon>
        <taxon>Asteroideae</taxon>
        <taxon>Anthemideae</taxon>
        <taxon>Anthemidinae</taxon>
        <taxon>Tanacetum</taxon>
    </lineage>
</organism>
<evidence type="ECO:0000313" key="3">
    <source>
        <dbReference type="Proteomes" id="UP001151760"/>
    </source>
</evidence>
<protein>
    <submittedName>
        <fullName evidence="2">Uncharacterized protein</fullName>
    </submittedName>
</protein>
<keyword evidence="1" id="KW-0472">Membrane</keyword>
<sequence>MEGFRATFKPPIDYTPLNNPEIHIKASSSAFEQSSRIWERFLVFWVRYGGGNSSLVNPSSYAQVMAKMVKDLEACMVDSFALEMLPELVLDARFFVLVINFVFTSFLRLFLAFPALGYK</sequence>
<reference evidence="2" key="1">
    <citation type="journal article" date="2022" name="Int. J. Mol. Sci.">
        <title>Draft Genome of Tanacetum Coccineum: Genomic Comparison of Closely Related Tanacetum-Family Plants.</title>
        <authorList>
            <person name="Yamashiro T."/>
            <person name="Shiraishi A."/>
            <person name="Nakayama K."/>
            <person name="Satake H."/>
        </authorList>
    </citation>
    <scope>NUCLEOTIDE SEQUENCE</scope>
</reference>
<gene>
    <name evidence="2" type="ORF">Tco_0628396</name>
</gene>
<name>A0ABQ4WQ79_9ASTR</name>
<keyword evidence="3" id="KW-1185">Reference proteome</keyword>
<reference evidence="2" key="2">
    <citation type="submission" date="2022-01" db="EMBL/GenBank/DDBJ databases">
        <authorList>
            <person name="Yamashiro T."/>
            <person name="Shiraishi A."/>
            <person name="Satake H."/>
            <person name="Nakayama K."/>
        </authorList>
    </citation>
    <scope>NUCLEOTIDE SEQUENCE</scope>
</reference>
<accession>A0ABQ4WQ79</accession>
<evidence type="ECO:0000313" key="2">
    <source>
        <dbReference type="EMBL" id="GJS55034.1"/>
    </source>
</evidence>
<proteinExistence type="predicted"/>